<organism evidence="3 4">
    <name type="scientific">Phaeosphaeria nodorum (strain SN15 / ATCC MYA-4574 / FGSC 10173)</name>
    <name type="common">Glume blotch fungus</name>
    <name type="synonym">Parastagonospora nodorum</name>
    <dbReference type="NCBI Taxonomy" id="321614"/>
    <lineage>
        <taxon>Eukaryota</taxon>
        <taxon>Fungi</taxon>
        <taxon>Dikarya</taxon>
        <taxon>Ascomycota</taxon>
        <taxon>Pezizomycotina</taxon>
        <taxon>Dothideomycetes</taxon>
        <taxon>Pleosporomycetidae</taxon>
        <taxon>Pleosporales</taxon>
        <taxon>Pleosporineae</taxon>
        <taxon>Phaeosphaeriaceae</taxon>
        <taxon>Parastagonospora</taxon>
    </lineage>
</organism>
<dbReference type="HOGENOM" id="CLU_2386914_0_0_1"/>
<dbReference type="EMBL" id="CH445325">
    <property type="protein sequence ID" value="EAT92212.1"/>
    <property type="molecule type" value="Genomic_DNA"/>
</dbReference>
<proteinExistence type="predicted"/>
<feature type="compositionally biased region" description="Polar residues" evidence="1">
    <location>
        <begin position="74"/>
        <end position="94"/>
    </location>
</feature>
<dbReference type="Proteomes" id="UP000001055">
    <property type="component" value="Unassembled WGS sequence"/>
</dbReference>
<evidence type="ECO:0000313" key="3">
    <source>
        <dbReference type="EMBL" id="EAT92212.1"/>
    </source>
</evidence>
<reference evidence="4" key="1">
    <citation type="journal article" date="2007" name="Plant Cell">
        <title>Dothideomycete-plant interactions illuminated by genome sequencing and EST analysis of the wheat pathogen Stagonospora nodorum.</title>
        <authorList>
            <person name="Hane J.K."/>
            <person name="Lowe R.G."/>
            <person name="Solomon P.S."/>
            <person name="Tan K.C."/>
            <person name="Schoch C.L."/>
            <person name="Spatafora J.W."/>
            <person name="Crous P.W."/>
            <person name="Kodira C."/>
            <person name="Birren B.W."/>
            <person name="Galagan J.E."/>
            <person name="Torriani S.F."/>
            <person name="McDonald B.A."/>
            <person name="Oliver R.P."/>
        </authorList>
    </citation>
    <scope>NUCLEOTIDE SEQUENCE [LARGE SCALE GENOMIC DNA]</scope>
    <source>
        <strain evidence="4">SN15 / ATCC MYA-4574 / FGSC 10173</strain>
    </source>
</reference>
<evidence type="ECO:0000256" key="1">
    <source>
        <dbReference type="SAM" id="MobiDB-lite"/>
    </source>
</evidence>
<evidence type="ECO:0000313" key="4">
    <source>
        <dbReference type="Proteomes" id="UP000001055"/>
    </source>
</evidence>
<keyword evidence="2" id="KW-0732">Signal</keyword>
<accession>Q0V5J7</accession>
<feature type="region of interest" description="Disordered" evidence="1">
    <location>
        <begin position="73"/>
        <end position="94"/>
    </location>
</feature>
<dbReference type="RefSeq" id="XP_001791394.1">
    <property type="nucleotide sequence ID" value="XM_001791342.1"/>
</dbReference>
<name>Q0V5J7_PHANO</name>
<evidence type="ECO:0000256" key="2">
    <source>
        <dbReference type="SAM" id="SignalP"/>
    </source>
</evidence>
<dbReference type="InParanoid" id="Q0V5J7"/>
<dbReference type="KEGG" id="pno:SNOG_00717"/>
<dbReference type="GeneID" id="5968539"/>
<sequence>MAAGDWWSVWCGEAWCVGILDVVDGAMTKNSLRPPITFPYRYLYSSHSVGALLQMPEQLRNCDDSRACVAMSKSPGTTLTSRQPLNQRSPETFW</sequence>
<feature type="chain" id="PRO_5004178505" evidence="2">
    <location>
        <begin position="26"/>
        <end position="94"/>
    </location>
</feature>
<feature type="signal peptide" evidence="2">
    <location>
        <begin position="1"/>
        <end position="25"/>
    </location>
</feature>
<dbReference type="AlphaFoldDB" id="Q0V5J7"/>
<gene>
    <name evidence="3" type="ORF">SNOG_00717</name>
</gene>
<protein>
    <submittedName>
        <fullName evidence="3">Uncharacterized protein</fullName>
    </submittedName>
</protein>